<dbReference type="PANTHER" id="PTHR48071">
    <property type="entry name" value="SRCR DOMAIN-CONTAINING PROTEIN"/>
    <property type="match status" value="1"/>
</dbReference>
<dbReference type="InterPro" id="IPR001190">
    <property type="entry name" value="SRCR"/>
</dbReference>
<dbReference type="AlphaFoldDB" id="A0A1X7SWV6"/>
<feature type="signal peptide" evidence="3">
    <location>
        <begin position="1"/>
        <end position="21"/>
    </location>
</feature>
<keyword evidence="1" id="KW-1015">Disulfide bond</keyword>
<sequence length="72" mass="7806">KMLQFVFLILLLSASVQFTESCTDGSVRLANPSLSYGAVEACTNGSWGSICSDFWNNNDASVVCKQLGYSPY</sequence>
<dbReference type="Gene3D" id="3.10.250.10">
    <property type="entry name" value="SRCR-like domain"/>
    <property type="match status" value="1"/>
</dbReference>
<evidence type="ECO:0000256" key="2">
    <source>
        <dbReference type="PROSITE-ProRule" id="PRU00196"/>
    </source>
</evidence>
<evidence type="ECO:0000256" key="1">
    <source>
        <dbReference type="ARBA" id="ARBA00023157"/>
    </source>
</evidence>
<dbReference type="EnsemblMetazoa" id="Aqu2.1.06640_001">
    <property type="protein sequence ID" value="Aqu2.1.06640_001"/>
    <property type="gene ID" value="Aqu2.1.06640"/>
</dbReference>
<feature type="domain" description="SRCR" evidence="4">
    <location>
        <begin position="27"/>
        <end position="72"/>
    </location>
</feature>
<dbReference type="Pfam" id="PF00530">
    <property type="entry name" value="SRCR"/>
    <property type="match status" value="1"/>
</dbReference>
<dbReference type="InterPro" id="IPR036772">
    <property type="entry name" value="SRCR-like_dom_sf"/>
</dbReference>
<dbReference type="PROSITE" id="PS00420">
    <property type="entry name" value="SRCR_1"/>
    <property type="match status" value="1"/>
</dbReference>
<dbReference type="SUPFAM" id="SSF56487">
    <property type="entry name" value="SRCR-like"/>
    <property type="match status" value="1"/>
</dbReference>
<dbReference type="GO" id="GO:0016020">
    <property type="term" value="C:membrane"/>
    <property type="evidence" value="ECO:0007669"/>
    <property type="project" value="InterPro"/>
</dbReference>
<protein>
    <recommendedName>
        <fullName evidence="4">SRCR domain-containing protein</fullName>
    </recommendedName>
</protein>
<name>A0A1X7SWV6_AMPQE</name>
<dbReference type="OrthoDB" id="532981at2759"/>
<organism evidence="5">
    <name type="scientific">Amphimedon queenslandica</name>
    <name type="common">Sponge</name>
    <dbReference type="NCBI Taxonomy" id="400682"/>
    <lineage>
        <taxon>Eukaryota</taxon>
        <taxon>Metazoa</taxon>
        <taxon>Porifera</taxon>
        <taxon>Demospongiae</taxon>
        <taxon>Heteroscleromorpha</taxon>
        <taxon>Haplosclerida</taxon>
        <taxon>Niphatidae</taxon>
        <taxon>Amphimedon</taxon>
    </lineage>
</organism>
<dbReference type="PANTHER" id="PTHR48071:SF28">
    <property type="entry name" value="SRCR DOMAIN-CONTAINING PROTEIN"/>
    <property type="match status" value="1"/>
</dbReference>
<keyword evidence="3" id="KW-0732">Signal</keyword>
<dbReference type="PROSITE" id="PS50287">
    <property type="entry name" value="SRCR_2"/>
    <property type="match status" value="1"/>
</dbReference>
<reference evidence="5" key="1">
    <citation type="submission" date="2017-05" db="UniProtKB">
        <authorList>
            <consortium name="EnsemblMetazoa"/>
        </authorList>
    </citation>
    <scope>IDENTIFICATION</scope>
</reference>
<comment type="caution">
    <text evidence="2">Lacks conserved residue(s) required for the propagation of feature annotation.</text>
</comment>
<dbReference type="InParanoid" id="A0A1X7SWV6"/>
<evidence type="ECO:0000256" key="3">
    <source>
        <dbReference type="SAM" id="SignalP"/>
    </source>
</evidence>
<feature type="chain" id="PRO_5010889188" description="SRCR domain-containing protein" evidence="3">
    <location>
        <begin position="22"/>
        <end position="72"/>
    </location>
</feature>
<accession>A0A1X7SWV6</accession>
<evidence type="ECO:0000313" key="5">
    <source>
        <dbReference type="EnsemblMetazoa" id="Aqu2.1.06640_001"/>
    </source>
</evidence>
<evidence type="ECO:0000259" key="4">
    <source>
        <dbReference type="PROSITE" id="PS50287"/>
    </source>
</evidence>
<proteinExistence type="predicted"/>